<dbReference type="Proteomes" id="UP000198589">
    <property type="component" value="Unassembled WGS sequence"/>
</dbReference>
<dbReference type="EMBL" id="FOND01000028">
    <property type="protein sequence ID" value="SFF81904.1"/>
    <property type="molecule type" value="Genomic_DNA"/>
</dbReference>
<gene>
    <name evidence="2" type="ORF">SAMN05216574_12821</name>
</gene>
<feature type="domain" description="RelA/SpoT" evidence="1">
    <location>
        <begin position="71"/>
        <end position="181"/>
    </location>
</feature>
<evidence type="ECO:0000313" key="3">
    <source>
        <dbReference type="Proteomes" id="UP000198589"/>
    </source>
</evidence>
<proteinExistence type="predicted"/>
<organism evidence="2 3">
    <name type="scientific">Blastococcus tunisiensis</name>
    <dbReference type="NCBI Taxonomy" id="1798228"/>
    <lineage>
        <taxon>Bacteria</taxon>
        <taxon>Bacillati</taxon>
        <taxon>Actinomycetota</taxon>
        <taxon>Actinomycetes</taxon>
        <taxon>Geodermatophilales</taxon>
        <taxon>Geodermatophilaceae</taxon>
        <taxon>Blastococcus</taxon>
    </lineage>
</organism>
<protein>
    <submittedName>
        <fullName evidence="2">PpGpp synthetase catalytic domain-containing protein (RelA/SpoT-type nucleotidyltranferase)</fullName>
    </submittedName>
</protein>
<dbReference type="SUPFAM" id="SSF81301">
    <property type="entry name" value="Nucleotidyltransferase"/>
    <property type="match status" value="1"/>
</dbReference>
<dbReference type="SMART" id="SM00954">
    <property type="entry name" value="RelA_SpoT"/>
    <property type="match status" value="1"/>
</dbReference>
<evidence type="ECO:0000259" key="1">
    <source>
        <dbReference type="SMART" id="SM00954"/>
    </source>
</evidence>
<dbReference type="Pfam" id="PF04607">
    <property type="entry name" value="RelA_SpoT"/>
    <property type="match status" value="1"/>
</dbReference>
<accession>A0A1I2LRH3</accession>
<dbReference type="InterPro" id="IPR052366">
    <property type="entry name" value="GTP_Pyrophosphokinase"/>
</dbReference>
<dbReference type="STRING" id="1798228.SAMN05216574_12821"/>
<dbReference type="AlphaFoldDB" id="A0A1I2LRH3"/>
<dbReference type="PANTHER" id="PTHR47837">
    <property type="entry name" value="GTP PYROPHOSPHOKINASE YJBM"/>
    <property type="match status" value="1"/>
</dbReference>
<dbReference type="OrthoDB" id="9789634at2"/>
<dbReference type="Gene3D" id="3.30.460.10">
    <property type="entry name" value="Beta Polymerase, domain 2"/>
    <property type="match status" value="1"/>
</dbReference>
<dbReference type="InterPro" id="IPR043519">
    <property type="entry name" value="NT_sf"/>
</dbReference>
<dbReference type="GO" id="GO:0015969">
    <property type="term" value="P:guanosine tetraphosphate metabolic process"/>
    <property type="evidence" value="ECO:0007669"/>
    <property type="project" value="InterPro"/>
</dbReference>
<reference evidence="3" key="1">
    <citation type="submission" date="2016-10" db="EMBL/GenBank/DDBJ databases">
        <authorList>
            <person name="Varghese N."/>
            <person name="Submissions S."/>
        </authorList>
    </citation>
    <scope>NUCLEOTIDE SEQUENCE [LARGE SCALE GENOMIC DNA]</scope>
    <source>
        <strain evidence="3">DSM 46838</strain>
    </source>
</reference>
<name>A0A1I2LRH3_9ACTN</name>
<dbReference type="PANTHER" id="PTHR47837:SF1">
    <property type="entry name" value="GTP PYROPHOSPHOKINASE YJBM"/>
    <property type="match status" value="1"/>
</dbReference>
<sequence>MVRIGAVKLPASKKKLSELGQRLASETLLPGDQELYVALLDTYDRVQQATRTVIEGVDWGPLLSGPLDVTGRTKTLDTLVQKLRRSPATKLPYVRDIAGVRVVGDFPLVVQTALATRLLTAFDEPDGVLIDRVAQPVSGYRAIHIVVRIDGIPVEVQIRTRLQHVWAEIYERVADRWGRQIRYGDPPDPEPLPREDGLTRQEIVGFLQRLSLEEIAECERAGILSFAVSEALRPGSVGAAVRPVLGLESDLEKLAEDRLTEWRTTSSEVVDRVQEVGAALEDTLLKVGELLDEEEPDHEIASSLEGP</sequence>
<dbReference type="CDD" id="cd05399">
    <property type="entry name" value="NT_Rel-Spo_like"/>
    <property type="match status" value="1"/>
</dbReference>
<keyword evidence="3" id="KW-1185">Reference proteome</keyword>
<evidence type="ECO:0000313" key="2">
    <source>
        <dbReference type="EMBL" id="SFF81904.1"/>
    </source>
</evidence>
<dbReference type="InterPro" id="IPR007685">
    <property type="entry name" value="RelA_SpoT"/>
</dbReference>